<dbReference type="Gene3D" id="3.40.30.10">
    <property type="entry name" value="Glutaredoxin"/>
    <property type="match status" value="1"/>
</dbReference>
<dbReference type="EMBL" id="FOHU01000019">
    <property type="protein sequence ID" value="SET67889.1"/>
    <property type="molecule type" value="Genomic_DNA"/>
</dbReference>
<dbReference type="AlphaFoldDB" id="A0A1I0GAZ5"/>
<dbReference type="STRING" id="426128.SAMN05660297_03124"/>
<evidence type="ECO:0000313" key="2">
    <source>
        <dbReference type="EMBL" id="SET67889.1"/>
    </source>
</evidence>
<keyword evidence="3" id="KW-1185">Reference proteome</keyword>
<dbReference type="InterPro" id="IPR050553">
    <property type="entry name" value="Thioredoxin_ResA/DsbE_sf"/>
</dbReference>
<organism evidence="2 3">
    <name type="scientific">Natronincola peptidivorans</name>
    <dbReference type="NCBI Taxonomy" id="426128"/>
    <lineage>
        <taxon>Bacteria</taxon>
        <taxon>Bacillati</taxon>
        <taxon>Bacillota</taxon>
        <taxon>Clostridia</taxon>
        <taxon>Peptostreptococcales</taxon>
        <taxon>Natronincolaceae</taxon>
        <taxon>Natronincola</taxon>
    </lineage>
</organism>
<proteinExistence type="predicted"/>
<gene>
    <name evidence="2" type="ORF">SAMN05660297_03124</name>
</gene>
<dbReference type="Pfam" id="PF00578">
    <property type="entry name" value="AhpC-TSA"/>
    <property type="match status" value="1"/>
</dbReference>
<dbReference type="PANTHER" id="PTHR42852:SF13">
    <property type="entry name" value="PROTEIN DIPZ"/>
    <property type="match status" value="1"/>
</dbReference>
<dbReference type="Proteomes" id="UP000199568">
    <property type="component" value="Unassembled WGS sequence"/>
</dbReference>
<evidence type="ECO:0000259" key="1">
    <source>
        <dbReference type="Pfam" id="PF00578"/>
    </source>
</evidence>
<dbReference type="GO" id="GO:0016209">
    <property type="term" value="F:antioxidant activity"/>
    <property type="evidence" value="ECO:0007669"/>
    <property type="project" value="InterPro"/>
</dbReference>
<dbReference type="InterPro" id="IPR000866">
    <property type="entry name" value="AhpC/TSA"/>
</dbReference>
<dbReference type="OrthoDB" id="9809733at2"/>
<dbReference type="SUPFAM" id="SSF52833">
    <property type="entry name" value="Thioredoxin-like"/>
    <property type="match status" value="1"/>
</dbReference>
<sequence length="93" mass="10706">MPQLDEFHQANKNNNTVVIAVSLLEDEKIVNTFVEKGDYSFPVLMDKTAESGFEYKVRFTPTTYLINTEGKIIDIIVGPLDFQQIYDRFQALE</sequence>
<dbReference type="PANTHER" id="PTHR42852">
    <property type="entry name" value="THIOL:DISULFIDE INTERCHANGE PROTEIN DSBE"/>
    <property type="match status" value="1"/>
</dbReference>
<dbReference type="CDD" id="cd02966">
    <property type="entry name" value="TlpA_like_family"/>
    <property type="match status" value="1"/>
</dbReference>
<dbReference type="InterPro" id="IPR036249">
    <property type="entry name" value="Thioredoxin-like_sf"/>
</dbReference>
<dbReference type="GO" id="GO:0016491">
    <property type="term" value="F:oxidoreductase activity"/>
    <property type="evidence" value="ECO:0007669"/>
    <property type="project" value="InterPro"/>
</dbReference>
<evidence type="ECO:0000313" key="3">
    <source>
        <dbReference type="Proteomes" id="UP000199568"/>
    </source>
</evidence>
<protein>
    <submittedName>
        <fullName evidence="2">AhpC/TSA family protein</fullName>
    </submittedName>
</protein>
<feature type="domain" description="Alkyl hydroperoxide reductase subunit C/ Thiol specific antioxidant" evidence="1">
    <location>
        <begin position="1"/>
        <end position="73"/>
    </location>
</feature>
<accession>A0A1I0GAZ5</accession>
<reference evidence="2 3" key="1">
    <citation type="submission" date="2016-10" db="EMBL/GenBank/DDBJ databases">
        <authorList>
            <person name="de Groot N.N."/>
        </authorList>
    </citation>
    <scope>NUCLEOTIDE SEQUENCE [LARGE SCALE GENOMIC DNA]</scope>
    <source>
        <strain evidence="2 3">DSM 18979</strain>
    </source>
</reference>
<name>A0A1I0GAZ5_9FIRM</name>